<keyword evidence="1" id="KW-0175">Coiled coil</keyword>
<name>A0A2P6MPH3_9EUKA</name>
<keyword evidence="3" id="KW-1185">Reference proteome</keyword>
<gene>
    <name evidence="2" type="ORF">PROFUN_02603</name>
</gene>
<dbReference type="InParanoid" id="A0A2P6MPH3"/>
<organism evidence="2 3">
    <name type="scientific">Planoprotostelium fungivorum</name>
    <dbReference type="NCBI Taxonomy" id="1890364"/>
    <lineage>
        <taxon>Eukaryota</taxon>
        <taxon>Amoebozoa</taxon>
        <taxon>Evosea</taxon>
        <taxon>Variosea</taxon>
        <taxon>Cavosteliida</taxon>
        <taxon>Cavosteliaceae</taxon>
        <taxon>Planoprotostelium</taxon>
    </lineage>
</organism>
<evidence type="ECO:0000313" key="3">
    <source>
        <dbReference type="Proteomes" id="UP000241769"/>
    </source>
</evidence>
<evidence type="ECO:0000256" key="1">
    <source>
        <dbReference type="SAM" id="Coils"/>
    </source>
</evidence>
<dbReference type="Proteomes" id="UP000241769">
    <property type="component" value="Unassembled WGS sequence"/>
</dbReference>
<evidence type="ECO:0000313" key="2">
    <source>
        <dbReference type="EMBL" id="PRP73594.1"/>
    </source>
</evidence>
<dbReference type="AlphaFoldDB" id="A0A2P6MPH3"/>
<comment type="caution">
    <text evidence="2">The sequence shown here is derived from an EMBL/GenBank/DDBJ whole genome shotgun (WGS) entry which is preliminary data.</text>
</comment>
<accession>A0A2P6MPH3</accession>
<feature type="coiled-coil region" evidence="1">
    <location>
        <begin position="94"/>
        <end position="121"/>
    </location>
</feature>
<reference evidence="2 3" key="1">
    <citation type="journal article" date="2018" name="Genome Biol. Evol.">
        <title>Multiple Roots of Fruiting Body Formation in Amoebozoa.</title>
        <authorList>
            <person name="Hillmann F."/>
            <person name="Forbes G."/>
            <person name="Novohradska S."/>
            <person name="Ferling I."/>
            <person name="Riege K."/>
            <person name="Groth M."/>
            <person name="Westermann M."/>
            <person name="Marz M."/>
            <person name="Spaller T."/>
            <person name="Winckler T."/>
            <person name="Schaap P."/>
            <person name="Glockner G."/>
        </authorList>
    </citation>
    <scope>NUCLEOTIDE SEQUENCE [LARGE SCALE GENOMIC DNA]</scope>
    <source>
        <strain evidence="2 3">Jena</strain>
    </source>
</reference>
<sequence>MGTIIIYEVIQDTSHKRYFSAPKKEKILEETECDEDAFDYWHREVVFVGVFLMRSCCEFWVRSRAAPVAELFAHSALSGRVTPVIGPWAVHFFLPQKRQRKKKYRRKRAEQKKERKDIETILDRRSENPFAFCFLTHNIGEELFFDQSNFEHTFKMSYHIRSPVDQSCCTRPSLPLSILETPHSRWSFCSAVALWIRGFQGWEICTIV</sequence>
<dbReference type="EMBL" id="MDYQ01000599">
    <property type="protein sequence ID" value="PRP73594.1"/>
    <property type="molecule type" value="Genomic_DNA"/>
</dbReference>
<protein>
    <submittedName>
        <fullName evidence="2">Uncharacterized protein</fullName>
    </submittedName>
</protein>
<proteinExistence type="predicted"/>